<evidence type="ECO:0000313" key="17">
    <source>
        <dbReference type="Proteomes" id="UP000428803"/>
    </source>
</evidence>
<dbReference type="GO" id="GO:0009279">
    <property type="term" value="C:cell outer membrane"/>
    <property type="evidence" value="ECO:0007669"/>
    <property type="project" value="UniProtKB-SubCell"/>
</dbReference>
<reference evidence="17" key="1">
    <citation type="submission" date="2019-01" db="EMBL/GenBank/DDBJ databases">
        <title>Sphingorhabdus lacus sp.nov., isolated from an oligotrophic freshwater lake.</title>
        <authorList>
            <person name="Park M."/>
        </authorList>
    </citation>
    <scope>NUCLEOTIDE SEQUENCE [LARGE SCALE GENOMIC DNA]</scope>
    <source>
        <strain evidence="17">IMCC1753</strain>
    </source>
</reference>
<dbReference type="PROSITE" id="PS52016">
    <property type="entry name" value="TONB_DEPENDENT_REC_3"/>
    <property type="match status" value="1"/>
</dbReference>
<dbReference type="RefSeq" id="WP_158897736.1">
    <property type="nucleotide sequence ID" value="NZ_CP035733.1"/>
</dbReference>
<name>A0A6I6L543_9SPHN</name>
<evidence type="ECO:0000259" key="15">
    <source>
        <dbReference type="Pfam" id="PF07715"/>
    </source>
</evidence>
<evidence type="ECO:0000256" key="9">
    <source>
        <dbReference type="ARBA" id="ARBA00023136"/>
    </source>
</evidence>
<evidence type="ECO:0000256" key="12">
    <source>
        <dbReference type="RuleBase" id="RU003357"/>
    </source>
</evidence>
<evidence type="ECO:0000256" key="8">
    <source>
        <dbReference type="ARBA" id="ARBA00023077"/>
    </source>
</evidence>
<dbReference type="InterPro" id="IPR000531">
    <property type="entry name" value="Beta-barrel_TonB"/>
</dbReference>
<keyword evidence="17" id="KW-1185">Reference proteome</keyword>
<dbReference type="InterPro" id="IPR012910">
    <property type="entry name" value="Plug_dom"/>
</dbReference>
<keyword evidence="2 11" id="KW-0813">Transport</keyword>
<evidence type="ECO:0000256" key="1">
    <source>
        <dbReference type="ARBA" id="ARBA00004571"/>
    </source>
</evidence>
<evidence type="ECO:0000256" key="3">
    <source>
        <dbReference type="ARBA" id="ARBA00022452"/>
    </source>
</evidence>
<keyword evidence="10 11" id="KW-0998">Cell outer membrane</keyword>
<feature type="signal peptide" evidence="13">
    <location>
        <begin position="1"/>
        <end position="23"/>
    </location>
</feature>
<dbReference type="GO" id="GO:0006826">
    <property type="term" value="P:iron ion transport"/>
    <property type="evidence" value="ECO:0007669"/>
    <property type="project" value="UniProtKB-KW"/>
</dbReference>
<dbReference type="SUPFAM" id="SSF56935">
    <property type="entry name" value="Porins"/>
    <property type="match status" value="1"/>
</dbReference>
<dbReference type="Pfam" id="PF00593">
    <property type="entry name" value="TonB_dep_Rec_b-barrel"/>
    <property type="match status" value="1"/>
</dbReference>
<evidence type="ECO:0000256" key="5">
    <source>
        <dbReference type="ARBA" id="ARBA00022692"/>
    </source>
</evidence>
<dbReference type="Pfam" id="PF07715">
    <property type="entry name" value="Plug"/>
    <property type="match status" value="1"/>
</dbReference>
<dbReference type="EMBL" id="CP035733">
    <property type="protein sequence ID" value="QGY79438.1"/>
    <property type="molecule type" value="Genomic_DNA"/>
</dbReference>
<evidence type="ECO:0000256" key="13">
    <source>
        <dbReference type="SAM" id="SignalP"/>
    </source>
</evidence>
<feature type="domain" description="TonB-dependent receptor-like beta-barrel" evidence="14">
    <location>
        <begin position="258"/>
        <end position="728"/>
    </location>
</feature>
<dbReference type="CDD" id="cd01347">
    <property type="entry name" value="ligand_gated_channel"/>
    <property type="match status" value="1"/>
</dbReference>
<comment type="subcellular location">
    <subcellularLocation>
        <location evidence="1 11">Cell outer membrane</location>
        <topology evidence="1 11">Multi-pass membrane protein</topology>
    </subcellularLocation>
</comment>
<evidence type="ECO:0000256" key="6">
    <source>
        <dbReference type="ARBA" id="ARBA00023004"/>
    </source>
</evidence>
<evidence type="ECO:0000313" key="16">
    <source>
        <dbReference type="EMBL" id="QGY79438.1"/>
    </source>
</evidence>
<evidence type="ECO:0000256" key="7">
    <source>
        <dbReference type="ARBA" id="ARBA00023065"/>
    </source>
</evidence>
<keyword evidence="8 12" id="KW-0798">TonB box</keyword>
<dbReference type="KEGG" id="slaa:EUU25_01645"/>
<gene>
    <name evidence="16" type="ORF">EUU25_01645</name>
</gene>
<keyword evidence="9 11" id="KW-0472">Membrane</keyword>
<dbReference type="InterPro" id="IPR039426">
    <property type="entry name" value="TonB-dep_rcpt-like"/>
</dbReference>
<dbReference type="Proteomes" id="UP000428803">
    <property type="component" value="Chromosome"/>
</dbReference>
<keyword evidence="5 11" id="KW-0812">Transmembrane</keyword>
<keyword evidence="16" id="KW-0675">Receptor</keyword>
<feature type="domain" description="TonB-dependent receptor plug" evidence="15">
    <location>
        <begin position="48"/>
        <end position="154"/>
    </location>
</feature>
<evidence type="ECO:0000256" key="11">
    <source>
        <dbReference type="PROSITE-ProRule" id="PRU01360"/>
    </source>
</evidence>
<protein>
    <submittedName>
        <fullName evidence="16">TonB-dependent receptor</fullName>
    </submittedName>
</protein>
<keyword evidence="3 11" id="KW-1134">Transmembrane beta strand</keyword>
<sequence>MRSHSLPISISLLLASTAFPAFAQTADDEEQAYEGEIIVTAQKREERLIDVPVTLSAVSGARLKELGVSDLDELANYIPGLNIQEQSANNPGVVIRGITSDSGSAQQAARVTLYYNGVDISRSRGSYQDIYDIERIEVIKGPQATLFGTASAVGAISIISARPEAGFSGSVTGGIGNFNQRQLGGHLNIGSDEIAARVAFAFKKRDGYVNNLAPGQEDLNGQNQLGVRGSLRFTPSDELTADLILTYDRQRNPGTAFVSRALPTTSGPGNPFGDAFLGGSPRSLQDLYQEKLGLTRDVYDVNYTVNWEFDDNWALTMVNGYRKFDSLEVFDADGSAAWYLEFTELAKGDQFNHETRFAYTDDKFRGSFGFNYFHENSIQNVPFSSEEGTFLQCAARLIPGLPCIAANGTVSAAGATAILTGGRFTQVPYSSVFENQGRNDSYSMFADGTWIPTPALEITAGARVLIEKRRSGFYARVPRSLISGGASLIPGQVDTGGQTFRTEDSFAAVLPRLNLLYRFSDDFNAYATVSKGRRSATVQLGARATATGPVANFTPVLAENVWNYEIGVKGSSGMFSGSIGAYYLTYDNFQVSVVLPNGTTQTQSAGTATNKGVEAELTIKPASWLSVFGNIGYIDGGIDDKPTIAANFRGAKFRLQPDVQAAAGFTIDAPMGGITFFATPSVTYRSKIFFEIPNNNLISQEAVTLVNVNAGFRFGGDRFEVAAFARNLLNEDYLLDAGNTGGAFGIPTFIPAEPRLYGIRVGAKF</sequence>
<evidence type="ECO:0000256" key="2">
    <source>
        <dbReference type="ARBA" id="ARBA00022448"/>
    </source>
</evidence>
<evidence type="ECO:0000256" key="4">
    <source>
        <dbReference type="ARBA" id="ARBA00022496"/>
    </source>
</evidence>
<keyword evidence="4" id="KW-0410">Iron transport</keyword>
<dbReference type="InterPro" id="IPR036942">
    <property type="entry name" value="Beta-barrel_TonB_sf"/>
</dbReference>
<keyword evidence="6" id="KW-0408">Iron</keyword>
<comment type="similarity">
    <text evidence="11 12">Belongs to the TonB-dependent receptor family.</text>
</comment>
<accession>A0A6I6L543</accession>
<keyword evidence="13" id="KW-0732">Signal</keyword>
<dbReference type="Gene3D" id="2.40.170.20">
    <property type="entry name" value="TonB-dependent receptor, beta-barrel domain"/>
    <property type="match status" value="2"/>
</dbReference>
<organism evidence="16 17">
    <name type="scientific">Sphingorhabdus lacus</name>
    <dbReference type="NCBI Taxonomy" id="392610"/>
    <lineage>
        <taxon>Bacteria</taxon>
        <taxon>Pseudomonadati</taxon>
        <taxon>Pseudomonadota</taxon>
        <taxon>Alphaproteobacteria</taxon>
        <taxon>Sphingomonadales</taxon>
        <taxon>Sphingomonadaceae</taxon>
        <taxon>Sphingorhabdus</taxon>
    </lineage>
</organism>
<evidence type="ECO:0000256" key="10">
    <source>
        <dbReference type="ARBA" id="ARBA00023237"/>
    </source>
</evidence>
<dbReference type="PANTHER" id="PTHR32552">
    <property type="entry name" value="FERRICHROME IRON RECEPTOR-RELATED"/>
    <property type="match status" value="1"/>
</dbReference>
<dbReference type="OrthoDB" id="7313036at2"/>
<evidence type="ECO:0000259" key="14">
    <source>
        <dbReference type="Pfam" id="PF00593"/>
    </source>
</evidence>
<dbReference type="AlphaFoldDB" id="A0A6I6L543"/>
<feature type="chain" id="PRO_5026248065" evidence="13">
    <location>
        <begin position="24"/>
        <end position="765"/>
    </location>
</feature>
<dbReference type="PANTHER" id="PTHR32552:SF81">
    <property type="entry name" value="TONB-DEPENDENT OUTER MEMBRANE RECEPTOR"/>
    <property type="match status" value="1"/>
</dbReference>
<keyword evidence="7" id="KW-0406">Ion transport</keyword>
<proteinExistence type="inferred from homology"/>